<protein>
    <submittedName>
        <fullName evidence="1">Uncharacterized protein</fullName>
    </submittedName>
</protein>
<accession>A0A0R2XD54</accession>
<evidence type="ECO:0000313" key="2">
    <source>
        <dbReference type="Proteomes" id="UP000051557"/>
    </source>
</evidence>
<evidence type="ECO:0000313" key="1">
    <source>
        <dbReference type="EMBL" id="KRP31787.1"/>
    </source>
</evidence>
<organism evidence="1 2">
    <name type="scientific">Verrucomicrobia subdivision 6 bacterium BACL9 MAG-120820-bin42</name>
    <dbReference type="NCBI Taxonomy" id="1655634"/>
    <lineage>
        <taxon>Bacteria</taxon>
        <taxon>Pseudomonadati</taxon>
        <taxon>Verrucomicrobiota</taxon>
        <taxon>Verrucomicrobiia</taxon>
        <taxon>Verrucomicrobiales</taxon>
        <taxon>Verrucomicrobia subdivision 6</taxon>
    </lineage>
</organism>
<gene>
    <name evidence="1" type="ORF">ABS32_06020</name>
</gene>
<dbReference type="Proteomes" id="UP000051557">
    <property type="component" value="Unassembled WGS sequence"/>
</dbReference>
<reference evidence="1 2" key="1">
    <citation type="submission" date="2015-10" db="EMBL/GenBank/DDBJ databases">
        <title>Metagenome-Assembled Genomes uncover a global brackish microbiome.</title>
        <authorList>
            <person name="Hugerth L.W."/>
            <person name="Larsson J."/>
            <person name="Alneberg J."/>
            <person name="Lindh M.V."/>
            <person name="Legrand C."/>
            <person name="Pinhassi J."/>
            <person name="Andersson A.F."/>
        </authorList>
    </citation>
    <scope>NUCLEOTIDE SEQUENCE [LARGE SCALE GENOMIC DNA]</scope>
    <source>
        <strain evidence="1">BACL9 MAG-120820-bin42</strain>
    </source>
</reference>
<sequence>MGGEDLRDNLFLVGPAGDAGQEAGGTRFGKVAGVHNTSRETGGRGLAEEAESLARGSEWNLILIHAEGGLIYFYAVGMNGAAGVRASPKGVAQVSAIKCDGWKTIPSELSIRASPADSTRTPVSQTGAIGMKENYTSGFWD</sequence>
<proteinExistence type="predicted"/>
<dbReference type="EMBL" id="LIDM01000245">
    <property type="protein sequence ID" value="KRP31787.1"/>
    <property type="molecule type" value="Genomic_DNA"/>
</dbReference>
<name>A0A0R2XD54_9BACT</name>
<comment type="caution">
    <text evidence="1">The sequence shown here is derived from an EMBL/GenBank/DDBJ whole genome shotgun (WGS) entry which is preliminary data.</text>
</comment>
<dbReference type="AlphaFoldDB" id="A0A0R2XD54"/>